<proteinExistence type="predicted"/>
<dbReference type="EMBL" id="CP039396">
    <property type="protein sequence ID" value="QCD41182.1"/>
    <property type="molecule type" value="Genomic_DNA"/>
</dbReference>
<organism evidence="1 2">
    <name type="scientific">Duncaniella dubosii</name>
    <dbReference type="NCBI Taxonomy" id="2518971"/>
    <lineage>
        <taxon>Bacteria</taxon>
        <taxon>Pseudomonadati</taxon>
        <taxon>Bacteroidota</taxon>
        <taxon>Bacteroidia</taxon>
        <taxon>Bacteroidales</taxon>
        <taxon>Muribaculaceae</taxon>
        <taxon>Duncaniella</taxon>
    </lineage>
</organism>
<evidence type="ECO:0000313" key="2">
    <source>
        <dbReference type="Proteomes" id="UP000297149"/>
    </source>
</evidence>
<dbReference type="AlphaFoldDB" id="A0A4P7W0D2"/>
<keyword evidence="2" id="KW-1185">Reference proteome</keyword>
<gene>
    <name evidence="1" type="ORF">E7747_01980</name>
</gene>
<accession>A0A4P7W0D2</accession>
<name>A0A4P7W0D2_9BACT</name>
<reference evidence="2" key="1">
    <citation type="submission" date="2019-02" db="EMBL/GenBank/DDBJ databases">
        <title>Isolation and identification of novel species under the genus Muribaculum.</title>
        <authorList>
            <person name="Miyake S."/>
            <person name="Ding Y."/>
            <person name="Low A."/>
            <person name="Soh M."/>
            <person name="Seedorf H."/>
        </authorList>
    </citation>
    <scope>NUCLEOTIDE SEQUENCE [LARGE SCALE GENOMIC DNA]</scope>
    <source>
        <strain evidence="2">H5</strain>
    </source>
</reference>
<protein>
    <submittedName>
        <fullName evidence="1">Uncharacterized protein</fullName>
    </submittedName>
</protein>
<dbReference type="RefSeq" id="WP_136413805.1">
    <property type="nucleotide sequence ID" value="NZ_CAXHQF010000110.1"/>
</dbReference>
<dbReference type="Proteomes" id="UP000297149">
    <property type="component" value="Chromosome"/>
</dbReference>
<sequence>MSIVGGDYAGNYVNTNIDRPMWAGKYIFNLTSKGTNPNVIASPSRAYLTVNRASNNLEWDTEAPILLKVGEKVDLGIFYQADIWCTFNTDYDEELIELSSEGATSNNPHWFATGLKEGETTLYFGIECRKNDMGFYDFTDSRILSKRIKVEPSLGIEGVIADKDSISVRVQNGTILILNKAADSIVRVFTLHGVLLKETKEQEISDINRGIYIVMVGNHSFKVVI</sequence>
<evidence type="ECO:0000313" key="1">
    <source>
        <dbReference type="EMBL" id="QCD41182.1"/>
    </source>
</evidence>
<dbReference type="KEGG" id="ddb:E7747_01980"/>